<keyword evidence="6" id="KW-1185">Reference proteome</keyword>
<dbReference type="GO" id="GO:1901137">
    <property type="term" value="P:carbohydrate derivative biosynthetic process"/>
    <property type="evidence" value="ECO:0007669"/>
    <property type="project" value="UniProtKB-ARBA"/>
</dbReference>
<dbReference type="PANTHER" id="PTHR45947">
    <property type="entry name" value="SULFOQUINOVOSYL TRANSFERASE SQD2"/>
    <property type="match status" value="1"/>
</dbReference>
<dbReference type="Gene3D" id="3.40.50.2000">
    <property type="entry name" value="Glycogen Phosphorylase B"/>
    <property type="match status" value="2"/>
</dbReference>
<feature type="domain" description="Glycosyltransferase subfamily 4-like N-terminal" evidence="4">
    <location>
        <begin position="38"/>
        <end position="205"/>
    </location>
</feature>
<evidence type="ECO:0000256" key="3">
    <source>
        <dbReference type="SAM" id="MobiDB-lite"/>
    </source>
</evidence>
<name>A0A1R1SEL3_9ACTN</name>
<gene>
    <name evidence="5" type="ORF">SPAR_25001</name>
</gene>
<dbReference type="STRING" id="67365.GCA_001704635_03538"/>
<dbReference type="Pfam" id="PF13692">
    <property type="entry name" value="Glyco_trans_1_4"/>
    <property type="match status" value="1"/>
</dbReference>
<dbReference type="InterPro" id="IPR050194">
    <property type="entry name" value="Glycosyltransferase_grp1"/>
</dbReference>
<dbReference type="PANTHER" id="PTHR45947:SF3">
    <property type="entry name" value="SULFOQUINOVOSYL TRANSFERASE SQD2"/>
    <property type="match status" value="1"/>
</dbReference>
<feature type="region of interest" description="Disordered" evidence="3">
    <location>
        <begin position="414"/>
        <end position="433"/>
    </location>
</feature>
<evidence type="ECO:0000313" key="5">
    <source>
        <dbReference type="EMBL" id="OMI36686.1"/>
    </source>
</evidence>
<evidence type="ECO:0000256" key="1">
    <source>
        <dbReference type="ARBA" id="ARBA00022676"/>
    </source>
</evidence>
<dbReference type="GO" id="GO:0016757">
    <property type="term" value="F:glycosyltransferase activity"/>
    <property type="evidence" value="ECO:0007669"/>
    <property type="project" value="UniProtKB-KW"/>
</dbReference>
<protein>
    <recommendedName>
        <fullName evidence="4">Glycosyltransferase subfamily 4-like N-terminal domain-containing protein</fullName>
    </recommendedName>
</protein>
<evidence type="ECO:0000313" key="6">
    <source>
        <dbReference type="Proteomes" id="UP000186168"/>
    </source>
</evidence>
<keyword evidence="1" id="KW-0328">Glycosyltransferase</keyword>
<dbReference type="Proteomes" id="UP000186168">
    <property type="component" value="Unassembled WGS sequence"/>
</dbReference>
<dbReference type="EMBL" id="ASQP01000325">
    <property type="protein sequence ID" value="OMI36686.1"/>
    <property type="molecule type" value="Genomic_DNA"/>
</dbReference>
<keyword evidence="2" id="KW-0808">Transferase</keyword>
<proteinExistence type="predicted"/>
<dbReference type="SUPFAM" id="SSF53756">
    <property type="entry name" value="UDP-Glycosyltransferase/glycogen phosphorylase"/>
    <property type="match status" value="1"/>
</dbReference>
<dbReference type="Pfam" id="PF13579">
    <property type="entry name" value="Glyco_trans_4_4"/>
    <property type="match status" value="1"/>
</dbReference>
<evidence type="ECO:0000256" key="2">
    <source>
        <dbReference type="ARBA" id="ARBA00022679"/>
    </source>
</evidence>
<comment type="caution">
    <text evidence="5">The sequence shown here is derived from an EMBL/GenBank/DDBJ whole genome shotgun (WGS) entry which is preliminary data.</text>
</comment>
<accession>A0A1R1SEL3</accession>
<dbReference type="CDD" id="cd03794">
    <property type="entry name" value="GT4_WbuB-like"/>
    <property type="match status" value="1"/>
</dbReference>
<sequence>MLGDTSFGDTSFGDTGSGGRPNRRALILVENLSVPFDRRVWQECATLRDAGWKVHVICPQGTKRDTEPEVEIDGVRIHRYPLRAATGGPAGYLREYGSALWHTARLARKVGPVDVVHACNPPDLLFLPALWLKRRGARFVFDQHDLVPELYLSRFGRGEDLLYRAVCALERLTYRAADVVLATNESYRDVAVRRGGRRPEDVFVVRSAPDIDRFQPVPPEEELKRGKPHLLCYLGVMGPQDGVDYALRALAKLRDELGRTDWHAVFVGGGDAFDAMVELSRRLGLSEQVRFTGRVPDADLVRYLSTADVCLSPDPRNPLNDVSTMNKVLEYMAMGRPIVSFELKEARVSAGDAAVYAPANDEAEFAGLIAMLLDDPEKRTRMGKIGQERIGGPLSWRNSQASLLSAYAAACRDRTRRRRATRAGQGGSRAVER</sequence>
<reference evidence="5 6" key="1">
    <citation type="submission" date="2013-05" db="EMBL/GenBank/DDBJ databases">
        <title>Genome sequence of Streptomyces sparsogenes DSM 40356.</title>
        <authorList>
            <person name="Coyne S."/>
            <person name="Seebeck F.P."/>
        </authorList>
    </citation>
    <scope>NUCLEOTIDE SEQUENCE [LARGE SCALE GENOMIC DNA]</scope>
    <source>
        <strain evidence="5 6">DSM 40356</strain>
    </source>
</reference>
<dbReference type="AlphaFoldDB" id="A0A1R1SEL3"/>
<evidence type="ECO:0000259" key="4">
    <source>
        <dbReference type="Pfam" id="PF13579"/>
    </source>
</evidence>
<dbReference type="InterPro" id="IPR028098">
    <property type="entry name" value="Glyco_trans_4-like_N"/>
</dbReference>
<organism evidence="5 6">
    <name type="scientific">Streptomyces sparsogenes DSM 40356</name>
    <dbReference type="NCBI Taxonomy" id="1331668"/>
    <lineage>
        <taxon>Bacteria</taxon>
        <taxon>Bacillati</taxon>
        <taxon>Actinomycetota</taxon>
        <taxon>Actinomycetes</taxon>
        <taxon>Kitasatosporales</taxon>
        <taxon>Streptomycetaceae</taxon>
        <taxon>Streptomyces</taxon>
    </lineage>
</organism>